<comment type="caution">
    <text evidence="2">The sequence shown here is derived from an EMBL/GenBank/DDBJ whole genome shotgun (WGS) entry which is preliminary data.</text>
</comment>
<keyword evidence="1" id="KW-1133">Transmembrane helix</keyword>
<keyword evidence="1" id="KW-0812">Transmembrane</keyword>
<gene>
    <name evidence="2" type="ORF">SSPH_04558</name>
</gene>
<evidence type="ECO:0000256" key="1">
    <source>
        <dbReference type="SAM" id="Phobius"/>
    </source>
</evidence>
<keyword evidence="3" id="KW-1185">Reference proteome</keyword>
<evidence type="ECO:0000313" key="2">
    <source>
        <dbReference type="EMBL" id="CVK21840.1"/>
    </source>
</evidence>
<evidence type="ECO:0000313" key="3">
    <source>
        <dbReference type="Proteomes" id="UP000245702"/>
    </source>
</evidence>
<organism evidence="2 3">
    <name type="scientific">Sporomusa sphaeroides DSM 2875</name>
    <dbReference type="NCBI Taxonomy" id="1337886"/>
    <lineage>
        <taxon>Bacteria</taxon>
        <taxon>Bacillati</taxon>
        <taxon>Bacillota</taxon>
        <taxon>Negativicutes</taxon>
        <taxon>Selenomonadales</taxon>
        <taxon>Sporomusaceae</taxon>
        <taxon>Sporomusa</taxon>
    </lineage>
</organism>
<proteinExistence type="predicted"/>
<reference evidence="2 3" key="1">
    <citation type="submission" date="2016-01" db="EMBL/GenBank/DDBJ databases">
        <authorList>
            <person name="Brown R."/>
        </authorList>
    </citation>
    <scope>NUCLEOTIDE SEQUENCE [LARGE SCALE GENOMIC DNA]</scope>
    <source>
        <strain evidence="2">Sporomusa sphaeroides DSM 2875</strain>
    </source>
</reference>
<sequence>MLSIERIYGVLLFFIVSTCFAKKRPPWIVKWTYKMVPQTVWKLRTLTALGVYPKGTMMIAMFKF</sequence>
<dbReference type="EMBL" id="FCOW01000050">
    <property type="protein sequence ID" value="CVK21840.1"/>
    <property type="molecule type" value="Genomic_DNA"/>
</dbReference>
<name>A0ABM9W9S5_9FIRM</name>
<protein>
    <submittedName>
        <fullName evidence="2">Uncharacterized protein</fullName>
    </submittedName>
</protein>
<keyword evidence="1" id="KW-0472">Membrane</keyword>
<feature type="transmembrane region" description="Helical" evidence="1">
    <location>
        <begin position="45"/>
        <end position="62"/>
    </location>
</feature>
<dbReference type="Proteomes" id="UP000245702">
    <property type="component" value="Unassembled WGS sequence"/>
</dbReference>
<accession>A0ABM9W9S5</accession>